<feature type="binding site" evidence="6">
    <location>
        <begin position="278"/>
        <end position="285"/>
    </location>
    <ligand>
        <name>FAD</name>
        <dbReference type="ChEBI" id="CHEBI:57692"/>
    </ligand>
</feature>
<evidence type="ECO:0000256" key="3">
    <source>
        <dbReference type="ARBA" id="ARBA00022630"/>
    </source>
</evidence>
<protein>
    <recommendedName>
        <fullName evidence="9">Photolyase/cryptochrome alpha/beta domain-containing protein</fullName>
    </recommendedName>
</protein>
<dbReference type="AlphaFoldDB" id="A0A2K9LPZ1"/>
<dbReference type="GO" id="GO:0009416">
    <property type="term" value="P:response to light stimulus"/>
    <property type="evidence" value="ECO:0007669"/>
    <property type="project" value="TreeGrafter"/>
</dbReference>
<dbReference type="InterPro" id="IPR036134">
    <property type="entry name" value="Crypto/Photolyase_FAD-like_sf"/>
</dbReference>
<comment type="similarity">
    <text evidence="2">Belongs to the DNA photolyase class-1 family.</text>
</comment>
<feature type="site" description="Electron transfer via tryptophanyl radical" evidence="7">
    <location>
        <position position="386"/>
    </location>
</feature>
<comment type="cofactor">
    <cofactor evidence="1">
        <name>(6R)-5,10-methylene-5,6,7,8-tetrahydrofolate</name>
        <dbReference type="ChEBI" id="CHEBI:15636"/>
    </cofactor>
</comment>
<evidence type="ECO:0000256" key="8">
    <source>
        <dbReference type="RuleBase" id="RU004182"/>
    </source>
</evidence>
<feature type="site" description="Electron transfer via tryptophanyl radical" evidence="7">
    <location>
        <position position="363"/>
    </location>
</feature>
<comment type="cofactor">
    <cofactor evidence="6">
        <name>FAD</name>
        <dbReference type="ChEBI" id="CHEBI:57692"/>
    </cofactor>
    <text evidence="6">Binds 1 FAD per subunit.</text>
</comment>
<evidence type="ECO:0000313" key="11">
    <source>
        <dbReference type="Proteomes" id="UP000235116"/>
    </source>
</evidence>
<dbReference type="Pfam" id="PF03441">
    <property type="entry name" value="FAD_binding_7"/>
    <property type="match status" value="1"/>
</dbReference>
<evidence type="ECO:0000313" key="10">
    <source>
        <dbReference type="EMBL" id="AUM14429.1"/>
    </source>
</evidence>
<comment type="similarity">
    <text evidence="8">Belongs to the DNA photolyase family.</text>
</comment>
<evidence type="ECO:0000256" key="4">
    <source>
        <dbReference type="ARBA" id="ARBA00022827"/>
    </source>
</evidence>
<keyword evidence="11" id="KW-1185">Reference proteome</keyword>
<dbReference type="InterPro" id="IPR002081">
    <property type="entry name" value="Cryptochrome/DNA_photolyase_1"/>
</dbReference>
<dbReference type="PANTHER" id="PTHR11455">
    <property type="entry name" value="CRYPTOCHROME"/>
    <property type="match status" value="1"/>
</dbReference>
<keyword evidence="5 8" id="KW-0157">Chromophore</keyword>
<feature type="binding site" evidence="6">
    <location>
        <begin position="236"/>
        <end position="240"/>
    </location>
    <ligand>
        <name>FAD</name>
        <dbReference type="ChEBI" id="CHEBI:57692"/>
    </ligand>
</feature>
<dbReference type="InterPro" id="IPR005101">
    <property type="entry name" value="Cryptochr/Photolyase_FAD-bd"/>
</dbReference>
<dbReference type="PRINTS" id="PR00147">
    <property type="entry name" value="DNAPHOTLYASE"/>
</dbReference>
<evidence type="ECO:0000256" key="5">
    <source>
        <dbReference type="ARBA" id="ARBA00022991"/>
    </source>
</evidence>
<reference evidence="11" key="1">
    <citation type="submission" date="2017-08" db="EMBL/GenBank/DDBJ databases">
        <title>Direct submision.</title>
        <authorList>
            <person name="Kim S.-J."/>
            <person name="Rhee S.-K."/>
        </authorList>
    </citation>
    <scope>NUCLEOTIDE SEQUENCE [LARGE SCALE GENOMIC DNA]</scope>
    <source>
        <strain evidence="11">GI5</strain>
    </source>
</reference>
<dbReference type="Gene3D" id="3.40.50.620">
    <property type="entry name" value="HUPs"/>
    <property type="match status" value="1"/>
</dbReference>
<keyword evidence="4 6" id="KW-0274">FAD</keyword>
<dbReference type="GO" id="GO:0006139">
    <property type="term" value="P:nucleobase-containing compound metabolic process"/>
    <property type="evidence" value="ECO:0007669"/>
    <property type="project" value="UniProtKB-ARBA"/>
</dbReference>
<feature type="binding site" evidence="6">
    <location>
        <position position="275"/>
    </location>
    <ligand>
        <name>FAD</name>
        <dbReference type="ChEBI" id="CHEBI:57692"/>
    </ligand>
</feature>
<dbReference type="GO" id="GO:0003677">
    <property type="term" value="F:DNA binding"/>
    <property type="evidence" value="ECO:0007669"/>
    <property type="project" value="TreeGrafter"/>
</dbReference>
<dbReference type="Pfam" id="PF00875">
    <property type="entry name" value="DNA_photolyase"/>
    <property type="match status" value="1"/>
</dbReference>
<dbReference type="PROSITE" id="PS00394">
    <property type="entry name" value="DNA_PHOTOLYASES_1_1"/>
    <property type="match status" value="1"/>
</dbReference>
<evidence type="ECO:0000259" key="9">
    <source>
        <dbReference type="PROSITE" id="PS51645"/>
    </source>
</evidence>
<dbReference type="Gene3D" id="1.10.579.10">
    <property type="entry name" value="DNA Cyclobutane Dipyrimidine Photolyase, subunit A, domain 3"/>
    <property type="match status" value="1"/>
</dbReference>
<dbReference type="GO" id="GO:0003904">
    <property type="term" value="F:deoxyribodipyrimidine photo-lyase activity"/>
    <property type="evidence" value="ECO:0007669"/>
    <property type="project" value="TreeGrafter"/>
</dbReference>
<dbReference type="Proteomes" id="UP000235116">
    <property type="component" value="Chromosome"/>
</dbReference>
<feature type="domain" description="Photolyase/cryptochrome alpha/beta" evidence="9">
    <location>
        <begin position="1"/>
        <end position="134"/>
    </location>
</feature>
<dbReference type="GO" id="GO:0071949">
    <property type="term" value="F:FAD binding"/>
    <property type="evidence" value="ECO:0007669"/>
    <property type="project" value="TreeGrafter"/>
</dbReference>
<dbReference type="InterPro" id="IPR036155">
    <property type="entry name" value="Crypto/Photolyase_N_sf"/>
</dbReference>
<evidence type="ECO:0000256" key="2">
    <source>
        <dbReference type="ARBA" id="ARBA00005862"/>
    </source>
</evidence>
<dbReference type="InterPro" id="IPR014729">
    <property type="entry name" value="Rossmann-like_a/b/a_fold"/>
</dbReference>
<dbReference type="RefSeq" id="WP_101895803.1">
    <property type="nucleotide sequence ID" value="NZ_CP022684.1"/>
</dbReference>
<organism evidence="10 11">
    <name type="scientific">Ketobacter alkanivorans</name>
    <dbReference type="NCBI Taxonomy" id="1917421"/>
    <lineage>
        <taxon>Bacteria</taxon>
        <taxon>Pseudomonadati</taxon>
        <taxon>Pseudomonadota</taxon>
        <taxon>Gammaproteobacteria</taxon>
        <taxon>Pseudomonadales</taxon>
        <taxon>Ketobacteraceae</taxon>
        <taxon>Ketobacter</taxon>
    </lineage>
</organism>
<dbReference type="InterPro" id="IPR006050">
    <property type="entry name" value="DNA_photolyase_N"/>
</dbReference>
<feature type="binding site" evidence="6">
    <location>
        <position position="224"/>
    </location>
    <ligand>
        <name>FAD</name>
        <dbReference type="ChEBI" id="CHEBI:57692"/>
    </ligand>
</feature>
<dbReference type="PANTHER" id="PTHR11455:SF9">
    <property type="entry name" value="CRYPTOCHROME CIRCADIAN CLOCK 5 ISOFORM X1"/>
    <property type="match status" value="1"/>
</dbReference>
<evidence type="ECO:0000256" key="1">
    <source>
        <dbReference type="ARBA" id="ARBA00001932"/>
    </source>
</evidence>
<evidence type="ECO:0000256" key="6">
    <source>
        <dbReference type="PIRSR" id="PIRSR602081-1"/>
    </source>
</evidence>
<dbReference type="SUPFAM" id="SSF52425">
    <property type="entry name" value="Cryptochrome/photolyase, N-terminal domain"/>
    <property type="match status" value="1"/>
</dbReference>
<dbReference type="KEGG" id="kak:Kalk_19235"/>
<dbReference type="SUPFAM" id="SSF48173">
    <property type="entry name" value="Cryptochrome/photolyase FAD-binding domain"/>
    <property type="match status" value="1"/>
</dbReference>
<dbReference type="PROSITE" id="PS51645">
    <property type="entry name" value="PHR_CRY_ALPHA_BETA"/>
    <property type="match status" value="1"/>
</dbReference>
<dbReference type="EMBL" id="CP022684">
    <property type="protein sequence ID" value="AUM14429.1"/>
    <property type="molecule type" value="Genomic_DNA"/>
</dbReference>
<evidence type="ECO:0000256" key="7">
    <source>
        <dbReference type="PIRSR" id="PIRSR602081-2"/>
    </source>
</evidence>
<keyword evidence="3 6" id="KW-0285">Flavoprotein</keyword>
<dbReference type="InterPro" id="IPR018394">
    <property type="entry name" value="DNA_photolyase_1_CS_C"/>
</dbReference>
<accession>A0A2K9LPZ1</accession>
<name>A0A2K9LPZ1_9GAMM</name>
<gene>
    <name evidence="10" type="ORF">Kalk_19235</name>
</gene>
<dbReference type="GO" id="GO:0006950">
    <property type="term" value="P:response to stress"/>
    <property type="evidence" value="ECO:0007669"/>
    <property type="project" value="UniProtKB-ARBA"/>
</dbReference>
<proteinExistence type="inferred from homology"/>
<feature type="site" description="Electron transfer via tryptophanyl radical" evidence="7">
    <location>
        <position position="310"/>
    </location>
</feature>
<dbReference type="OrthoDB" id="9772484at2"/>
<dbReference type="Gene3D" id="1.25.40.80">
    <property type="match status" value="1"/>
</dbReference>
<sequence length="474" mass="54294">MTNAIWFRSDLRIYDNPALIAASESNDPVIAFYFFTPDQHRKHHTGSVKLRFMLENLVELKHDLAKLNIPLVALLASDYGSSVALLKKLCQQHNVRQVFANSEIELNEQIRDHQATRELDKIGSTICFSQDQTILSPQDILTGASKPYRVFTPFKRAWIKTIQKTGLQSLPLPTARPKTNAVSTSAEEILSWEAPVDANQYWKPGSQEAFRRLEEFTATAIERYRDERDHPSLTATSQLSPYLAVGAISVRSCMLQALLANNFEWDSGSQGILTWINELIWREFYKHLSCHYPELSKGAAFNQKTALIPWSRDMEHFTRWKEGLTGFPLVDAGMRQLNTIGWMHNRLRMVTAMFLTKQLFIDWHLGEAYFMQKLIDGDYAANNGGWQWSASTGADSAPYFRVFNPTRQAERFDAKGDFIRHWVPELSQLGPKQIFDPNPFERQTTGYPATMVDHRESVEHVKQAFKMAQAMEAI</sequence>
<feature type="binding site" evidence="6">
    <location>
        <begin position="376"/>
        <end position="378"/>
    </location>
    <ligand>
        <name>FAD</name>
        <dbReference type="ChEBI" id="CHEBI:57692"/>
    </ligand>
</feature>